<dbReference type="EMBL" id="BMYX01000015">
    <property type="protein sequence ID" value="GGY20803.1"/>
    <property type="molecule type" value="Genomic_DNA"/>
</dbReference>
<evidence type="ECO:0000259" key="2">
    <source>
        <dbReference type="Pfam" id="PF10671"/>
    </source>
</evidence>
<reference evidence="3" key="1">
    <citation type="journal article" date="2014" name="Int. J. Syst. Evol. Microbiol.">
        <title>Complete genome sequence of Corynebacterium casei LMG S-19264T (=DSM 44701T), isolated from a smear-ripened cheese.</title>
        <authorList>
            <consortium name="US DOE Joint Genome Institute (JGI-PGF)"/>
            <person name="Walter F."/>
            <person name="Albersmeier A."/>
            <person name="Kalinowski J."/>
            <person name="Ruckert C."/>
        </authorList>
    </citation>
    <scope>NUCLEOTIDE SEQUENCE</scope>
    <source>
        <strain evidence="3">KCTC 32182</strain>
    </source>
</reference>
<accession>A0A918UB38</accession>
<keyword evidence="4" id="KW-1185">Reference proteome</keyword>
<dbReference type="Proteomes" id="UP000645257">
    <property type="component" value="Unassembled WGS sequence"/>
</dbReference>
<feature type="domain" description="Toxin co-regulated pilus biosynthesis protein Q C-terminal" evidence="2">
    <location>
        <begin position="61"/>
        <end position="136"/>
    </location>
</feature>
<feature type="signal peptide" evidence="1">
    <location>
        <begin position="1"/>
        <end position="31"/>
    </location>
</feature>
<comment type="caution">
    <text evidence="3">The sequence shown here is derived from an EMBL/GenBank/DDBJ whole genome shotgun (WGS) entry which is preliminary data.</text>
</comment>
<keyword evidence="1" id="KW-0732">Signal</keyword>
<dbReference type="Pfam" id="PF10671">
    <property type="entry name" value="TcpQ"/>
    <property type="match status" value="1"/>
</dbReference>
<sequence length="139" mass="14529">MRPDSLTASLSVAAMWLALSCQTAAAAPALAAPQASAPVAQALPAAPATAGDIDMSQSRLWTIDADQVSVEDVLGSWTRQAGWTLKWDVPYSLSIHATASVPGTLPEAVAKLLDGVHSTDDPIAAQFYKGNKVLRVFVE</sequence>
<evidence type="ECO:0000313" key="4">
    <source>
        <dbReference type="Proteomes" id="UP000645257"/>
    </source>
</evidence>
<evidence type="ECO:0000313" key="3">
    <source>
        <dbReference type="EMBL" id="GGY20803.1"/>
    </source>
</evidence>
<name>A0A918UB38_9NEIS</name>
<gene>
    <name evidence="3" type="ORF">GCM10011289_25540</name>
</gene>
<evidence type="ECO:0000256" key="1">
    <source>
        <dbReference type="SAM" id="SignalP"/>
    </source>
</evidence>
<dbReference type="AlphaFoldDB" id="A0A918UB38"/>
<dbReference type="InterPro" id="IPR018927">
    <property type="entry name" value="Pilus_synth_Q_C"/>
</dbReference>
<dbReference type="RefSeq" id="WP_189534913.1">
    <property type="nucleotide sequence ID" value="NZ_BMYX01000015.1"/>
</dbReference>
<proteinExistence type="predicted"/>
<organism evidence="3 4">
    <name type="scientific">Paludibacterium paludis</name>
    <dbReference type="NCBI Taxonomy" id="1225769"/>
    <lineage>
        <taxon>Bacteria</taxon>
        <taxon>Pseudomonadati</taxon>
        <taxon>Pseudomonadota</taxon>
        <taxon>Betaproteobacteria</taxon>
        <taxon>Neisseriales</taxon>
        <taxon>Chromobacteriaceae</taxon>
        <taxon>Paludibacterium</taxon>
    </lineage>
</organism>
<dbReference type="PROSITE" id="PS51257">
    <property type="entry name" value="PROKAR_LIPOPROTEIN"/>
    <property type="match status" value="1"/>
</dbReference>
<feature type="chain" id="PRO_5037619215" description="Toxin co-regulated pilus biosynthesis protein Q C-terminal domain-containing protein" evidence="1">
    <location>
        <begin position="32"/>
        <end position="139"/>
    </location>
</feature>
<protein>
    <recommendedName>
        <fullName evidence="2">Toxin co-regulated pilus biosynthesis protein Q C-terminal domain-containing protein</fullName>
    </recommendedName>
</protein>
<reference evidence="3" key="2">
    <citation type="submission" date="2020-09" db="EMBL/GenBank/DDBJ databases">
        <authorList>
            <person name="Sun Q."/>
            <person name="Kim S."/>
        </authorList>
    </citation>
    <scope>NUCLEOTIDE SEQUENCE</scope>
    <source>
        <strain evidence="3">KCTC 32182</strain>
    </source>
</reference>
<dbReference type="Gene3D" id="3.55.50.70">
    <property type="match status" value="1"/>
</dbReference>